<accession>A0A8T0QTI8</accession>
<keyword evidence="3" id="KW-1185">Reference proteome</keyword>
<sequence length="191" mass="20816">MQRFFFFLQRVLLAGHQRNANGPSSSSETVRRIEGLARGFPRNRRPAGNGRREGNRAGAREGEEGGRRHRRTGGGAQAPKKGEAEKHPPPPPSSPTREHSRGEREERRGERGRQAHLPPWPLPSFLCSPPAPVGSALPLRPQAQQPPRRSTGPCAPSHHPATTHPLPSSSLPPSRLALAPPPPIRLRCLPA</sequence>
<feature type="region of interest" description="Disordered" evidence="1">
    <location>
        <begin position="17"/>
        <end position="191"/>
    </location>
</feature>
<feature type="compositionally biased region" description="Basic and acidic residues" evidence="1">
    <location>
        <begin position="50"/>
        <end position="66"/>
    </location>
</feature>
<dbReference type="AlphaFoldDB" id="A0A8T0QTI8"/>
<protein>
    <submittedName>
        <fullName evidence="2">Uncharacterized protein</fullName>
    </submittedName>
</protein>
<evidence type="ECO:0000256" key="1">
    <source>
        <dbReference type="SAM" id="MobiDB-lite"/>
    </source>
</evidence>
<gene>
    <name evidence="2" type="ORF">PVAP13_6NG016131</name>
</gene>
<comment type="caution">
    <text evidence="2">The sequence shown here is derived from an EMBL/GenBank/DDBJ whole genome shotgun (WGS) entry which is preliminary data.</text>
</comment>
<feature type="compositionally biased region" description="Low complexity" evidence="1">
    <location>
        <begin position="136"/>
        <end position="178"/>
    </location>
</feature>
<dbReference type="Proteomes" id="UP000823388">
    <property type="component" value="Chromosome 6N"/>
</dbReference>
<name>A0A8T0QTI8_PANVG</name>
<organism evidence="2 3">
    <name type="scientific">Panicum virgatum</name>
    <name type="common">Blackwell switchgrass</name>
    <dbReference type="NCBI Taxonomy" id="38727"/>
    <lineage>
        <taxon>Eukaryota</taxon>
        <taxon>Viridiplantae</taxon>
        <taxon>Streptophyta</taxon>
        <taxon>Embryophyta</taxon>
        <taxon>Tracheophyta</taxon>
        <taxon>Spermatophyta</taxon>
        <taxon>Magnoliopsida</taxon>
        <taxon>Liliopsida</taxon>
        <taxon>Poales</taxon>
        <taxon>Poaceae</taxon>
        <taxon>PACMAD clade</taxon>
        <taxon>Panicoideae</taxon>
        <taxon>Panicodae</taxon>
        <taxon>Paniceae</taxon>
        <taxon>Panicinae</taxon>
        <taxon>Panicum</taxon>
        <taxon>Panicum sect. Hiantes</taxon>
    </lineage>
</organism>
<proteinExistence type="predicted"/>
<dbReference type="EMBL" id="CM029048">
    <property type="protein sequence ID" value="KAG2576339.1"/>
    <property type="molecule type" value="Genomic_DNA"/>
</dbReference>
<evidence type="ECO:0000313" key="2">
    <source>
        <dbReference type="EMBL" id="KAG2576339.1"/>
    </source>
</evidence>
<reference evidence="2" key="1">
    <citation type="submission" date="2020-05" db="EMBL/GenBank/DDBJ databases">
        <title>WGS assembly of Panicum virgatum.</title>
        <authorList>
            <person name="Lovell J.T."/>
            <person name="Jenkins J."/>
            <person name="Shu S."/>
            <person name="Juenger T.E."/>
            <person name="Schmutz J."/>
        </authorList>
    </citation>
    <scope>NUCLEOTIDE SEQUENCE</scope>
    <source>
        <strain evidence="2">AP13</strain>
    </source>
</reference>
<feature type="compositionally biased region" description="Polar residues" evidence="1">
    <location>
        <begin position="18"/>
        <end position="28"/>
    </location>
</feature>
<evidence type="ECO:0000313" key="3">
    <source>
        <dbReference type="Proteomes" id="UP000823388"/>
    </source>
</evidence>
<feature type="compositionally biased region" description="Basic and acidic residues" evidence="1">
    <location>
        <begin position="96"/>
        <end position="113"/>
    </location>
</feature>